<evidence type="ECO:0000256" key="1">
    <source>
        <dbReference type="SAM" id="MobiDB-lite"/>
    </source>
</evidence>
<keyword evidence="4" id="KW-1185">Reference proteome</keyword>
<evidence type="ECO:0000313" key="4">
    <source>
        <dbReference type="Proteomes" id="UP000645217"/>
    </source>
</evidence>
<feature type="region of interest" description="Disordered" evidence="1">
    <location>
        <begin position="594"/>
        <end position="617"/>
    </location>
</feature>
<protein>
    <submittedName>
        <fullName evidence="3">Lanthionine synthetase</fullName>
    </submittedName>
</protein>
<dbReference type="AlphaFoldDB" id="A0A917RLV6"/>
<dbReference type="InterPro" id="IPR017146">
    <property type="entry name" value="Lanti_2_LanM"/>
</dbReference>
<dbReference type="InterPro" id="IPR025410">
    <property type="entry name" value="Lant_dehyd"/>
</dbReference>
<dbReference type="PIRSF" id="PIRSF037228">
    <property type="entry name" value="Lant_mod_RumM"/>
    <property type="match status" value="1"/>
</dbReference>
<dbReference type="GO" id="GO:0031179">
    <property type="term" value="P:peptide modification"/>
    <property type="evidence" value="ECO:0007669"/>
    <property type="project" value="InterPro"/>
</dbReference>
<dbReference type="Gene3D" id="1.50.10.20">
    <property type="match status" value="1"/>
</dbReference>
<evidence type="ECO:0000259" key="2">
    <source>
        <dbReference type="Pfam" id="PF13575"/>
    </source>
</evidence>
<gene>
    <name evidence="3" type="ORF">GCM10007964_64110</name>
</gene>
<dbReference type="Proteomes" id="UP000645217">
    <property type="component" value="Unassembled WGS sequence"/>
</dbReference>
<dbReference type="Pfam" id="PF05147">
    <property type="entry name" value="LANC_like"/>
    <property type="match status" value="2"/>
</dbReference>
<feature type="domain" description="Lantibiotic biosynthesis protein dehydration" evidence="2">
    <location>
        <begin position="171"/>
        <end position="537"/>
    </location>
</feature>
<dbReference type="CDD" id="cd04792">
    <property type="entry name" value="LanM-like"/>
    <property type="match status" value="1"/>
</dbReference>
<dbReference type="EMBL" id="BMNT01000045">
    <property type="protein sequence ID" value="GGL13197.1"/>
    <property type="molecule type" value="Genomic_DNA"/>
</dbReference>
<dbReference type="Pfam" id="PF13575">
    <property type="entry name" value="DUF4135"/>
    <property type="match status" value="1"/>
</dbReference>
<reference evidence="3" key="2">
    <citation type="submission" date="2020-09" db="EMBL/GenBank/DDBJ databases">
        <authorList>
            <person name="Sun Q."/>
            <person name="Ohkuma M."/>
        </authorList>
    </citation>
    <scope>NUCLEOTIDE SEQUENCE</scope>
    <source>
        <strain evidence="3">JCM 13064</strain>
    </source>
</reference>
<dbReference type="SMART" id="SM01260">
    <property type="entry name" value="LANC_like"/>
    <property type="match status" value="1"/>
</dbReference>
<comment type="caution">
    <text evidence="3">The sequence shown here is derived from an EMBL/GenBank/DDBJ whole genome shotgun (WGS) entry which is preliminary data.</text>
</comment>
<dbReference type="PRINTS" id="PR01950">
    <property type="entry name" value="LANCSUPER"/>
</dbReference>
<dbReference type="NCBIfam" id="TIGR03897">
    <property type="entry name" value="lanti_2_LanM"/>
    <property type="match status" value="1"/>
</dbReference>
<name>A0A917RLV6_9ACTN</name>
<evidence type="ECO:0000313" key="3">
    <source>
        <dbReference type="EMBL" id="GGL13197.1"/>
    </source>
</evidence>
<reference evidence="3" key="1">
    <citation type="journal article" date="2014" name="Int. J. Syst. Evol. Microbiol.">
        <title>Complete genome sequence of Corynebacterium casei LMG S-19264T (=DSM 44701T), isolated from a smear-ripened cheese.</title>
        <authorList>
            <consortium name="US DOE Joint Genome Institute (JGI-PGF)"/>
            <person name="Walter F."/>
            <person name="Albersmeier A."/>
            <person name="Kalinowski J."/>
            <person name="Ruckert C."/>
        </authorList>
    </citation>
    <scope>NUCLEOTIDE SEQUENCE</scope>
    <source>
        <strain evidence="3">JCM 13064</strain>
    </source>
</reference>
<organism evidence="3 4">
    <name type="scientific">Sphaerisporangium melleum</name>
    <dbReference type="NCBI Taxonomy" id="321316"/>
    <lineage>
        <taxon>Bacteria</taxon>
        <taxon>Bacillati</taxon>
        <taxon>Actinomycetota</taxon>
        <taxon>Actinomycetes</taxon>
        <taxon>Streptosporangiales</taxon>
        <taxon>Streptosporangiaceae</taxon>
        <taxon>Sphaerisporangium</taxon>
    </lineage>
</organism>
<proteinExistence type="predicted"/>
<dbReference type="InterPro" id="IPR007822">
    <property type="entry name" value="LANC-like"/>
</dbReference>
<sequence>MGASPPCRGSRGDAILNAVNRSSQCVTEPPQPPAPAGDAARPPAWNAALEAVPDLPEGSTGRTAGLSDALRPLVGHAADRLVAGAAGLDTELRELRELNGLGGLRLDSIRKRFAADLSARLTRIASRVLVFELNARRVRGELAGGTPAERFAHFVGQIGEGGGLVALLVDYPVLGRLLDQTADQAVRGGLELLTRFAGDRTHLRELVGADAGDLVEFTATGDTHHDGRAVAVLSLSGGAKVVYRPRPVEAHLRFAEVLGWLNERVPGLDLRTPRALCRDGYGWSEFVPAAPCADAAEVERFYLRAGALLALLYAVNAIDVHYENLVACAGQPVLVDVETLFHPALPMEASADPALTALRDSVQRTALLPKVMVGDQGALDISGLGGDKDGVYPFSTPVWEGDGTDTMRLVRGVARFTGGVNRPRLNGVDADPGDHVPSLLAGFRRAYDAIAAGREEFLCGPLARFAQAEVRVLLRPTRFYAELLTESTHPDVVRSAAERDAVFGVLDSVSAGDPARSAAAPAERADLWAGDIPCFSAKPGIAEIRDSGGRPLSWRPAQSGLDVVAAKLARMGAVDRDHQEWLIQASMAARVTARTGGNDRNVGNGRHEPGEPSDAPLQAMVPHPEALVAAARGIADRLCATAHREGRTVNWLGLEPLEHGQWSVMPLGGGLATGYLGVALFLAQASRATGISRYLDFARMAVEPLPRLLEQITAHDALLRAVGCGGFGGLGGIAYGLSQLGVLLGDGEVAGWVEPAVAAAGAAVTDEAPLDVHDGLAGCLAAMLAVRDGTGSAAAGRVAEACAERLTAAAPSAALPPGFAFGAAGVGWALVRNGPSLEGARLLTGAAAQVTEGGTWCHGRAGVRLALADAAMPGDTAGRPAADVPLGGHGLCHGETGRLEAMSALAKRGDTGAQRSLRRHAGRLLASLDTHGALCGTPRHAPTPGLLDGLAGIGHGLLRLALPERTASVLLLKPTVEGETRGL</sequence>
<dbReference type="SUPFAM" id="SSF158745">
    <property type="entry name" value="LanC-like"/>
    <property type="match status" value="1"/>
</dbReference>
<accession>A0A917RLV6</accession>